<gene>
    <name evidence="3" type="ORF">GCM10023322_81310</name>
</gene>
<feature type="region of interest" description="Disordered" evidence="1">
    <location>
        <begin position="1"/>
        <end position="22"/>
    </location>
</feature>
<dbReference type="Gene3D" id="3.60.40.10">
    <property type="entry name" value="PPM-type phosphatase domain"/>
    <property type="match status" value="1"/>
</dbReference>
<dbReference type="InterPro" id="IPR036457">
    <property type="entry name" value="PPM-type-like_dom_sf"/>
</dbReference>
<evidence type="ECO:0000313" key="4">
    <source>
        <dbReference type="Proteomes" id="UP001501570"/>
    </source>
</evidence>
<dbReference type="EMBL" id="BAABJQ010000050">
    <property type="protein sequence ID" value="GAA5201410.1"/>
    <property type="molecule type" value="Genomic_DNA"/>
</dbReference>
<feature type="domain" description="PPM-type phosphatase" evidence="2">
    <location>
        <begin position="104"/>
        <end position="343"/>
    </location>
</feature>
<dbReference type="Pfam" id="PF13672">
    <property type="entry name" value="PP2C_2"/>
    <property type="match status" value="1"/>
</dbReference>
<dbReference type="RefSeq" id="WP_345639028.1">
    <property type="nucleotide sequence ID" value="NZ_BAABJQ010000050.1"/>
</dbReference>
<reference evidence="4" key="1">
    <citation type="journal article" date="2019" name="Int. J. Syst. Evol. Microbiol.">
        <title>The Global Catalogue of Microorganisms (GCM) 10K type strain sequencing project: providing services to taxonomists for standard genome sequencing and annotation.</title>
        <authorList>
            <consortium name="The Broad Institute Genomics Platform"/>
            <consortium name="The Broad Institute Genome Sequencing Center for Infectious Disease"/>
            <person name="Wu L."/>
            <person name="Ma J."/>
        </authorList>
    </citation>
    <scope>NUCLEOTIDE SEQUENCE [LARGE SCALE GENOMIC DNA]</scope>
    <source>
        <strain evidence="4">JCM 18304</strain>
    </source>
</reference>
<proteinExistence type="predicted"/>
<protein>
    <submittedName>
        <fullName evidence="3">Protein phosphatase 2C domain-containing protein</fullName>
    </submittedName>
</protein>
<sequence>MGPQSEPLAAESTGAPAAHGTSCPSCGADVGESDRFCEACRYDLVAGVATVAPARPGPRWLTSTGAPNACGACGGTAFGPEGYCDTCGQRRPAGRDHSELDLGAVAAVSDIGHRHRHNEDAVAIGLLPGALAAVVCDGVSSSTRPDTASYPAVDAAAEALLAALSGGDGPEPALEAAARAAQAAAALAGGAGPGGNPPSCTFVAGVVTADSVSVGWVGDSRAYWLPDRDAEPAVLTTDDSLAGRLAATGVPVAEVPQGATAGALVRWLGADAQDTAPHLVTIRPTGPGRLLVCSDGLFRYRPLPTELAAATPAGTPIDTARGLVALALNAGGQDNVTVAVLPYPAIERSEERPG</sequence>
<comment type="caution">
    <text evidence="3">The sequence shown here is derived from an EMBL/GenBank/DDBJ whole genome shotgun (WGS) entry which is preliminary data.</text>
</comment>
<dbReference type="SUPFAM" id="SSF81606">
    <property type="entry name" value="PP2C-like"/>
    <property type="match status" value="1"/>
</dbReference>
<dbReference type="PROSITE" id="PS51746">
    <property type="entry name" value="PPM_2"/>
    <property type="match status" value="1"/>
</dbReference>
<accession>A0ABP9SUJ4</accession>
<dbReference type="SMART" id="SM00332">
    <property type="entry name" value="PP2Cc"/>
    <property type="match status" value="1"/>
</dbReference>
<evidence type="ECO:0000259" key="2">
    <source>
        <dbReference type="PROSITE" id="PS51746"/>
    </source>
</evidence>
<dbReference type="Proteomes" id="UP001501570">
    <property type="component" value="Unassembled WGS sequence"/>
</dbReference>
<organism evidence="3 4">
    <name type="scientific">Rugosimonospora acidiphila</name>
    <dbReference type="NCBI Taxonomy" id="556531"/>
    <lineage>
        <taxon>Bacteria</taxon>
        <taxon>Bacillati</taxon>
        <taxon>Actinomycetota</taxon>
        <taxon>Actinomycetes</taxon>
        <taxon>Micromonosporales</taxon>
        <taxon>Micromonosporaceae</taxon>
        <taxon>Rugosimonospora</taxon>
    </lineage>
</organism>
<dbReference type="InterPro" id="IPR001932">
    <property type="entry name" value="PPM-type_phosphatase-like_dom"/>
</dbReference>
<keyword evidence="4" id="KW-1185">Reference proteome</keyword>
<name>A0ABP9SUJ4_9ACTN</name>
<evidence type="ECO:0000313" key="3">
    <source>
        <dbReference type="EMBL" id="GAA5201410.1"/>
    </source>
</evidence>
<evidence type="ECO:0000256" key="1">
    <source>
        <dbReference type="SAM" id="MobiDB-lite"/>
    </source>
</evidence>